<sequence length="267" mass="28346">MAPKKAAVVEAQPSSTDDQAPQDDNEKESDAAIVRPLHQRAPSTTAMVKEAIKALDSRKGVSSQAIQAYVQQHYPFVDPVRFKGLVRKALRKGLEDGTLVRPANSTAGTGATGRFKLAQKPKGSKVKTENADPNVPSATKAAGKEVLKAAGTEAKGDAKKRPAIKKKPKQDDKSSEEPKPEKKSKDDKVVSSKVVPPKKPKAAKERAESEEGEPVTTKPKGKKAVKEEKPEKAKPAQKGKGAPGKAQAAKSEAPTKAQGKRGKKASE</sequence>
<feature type="region of interest" description="Disordered" evidence="3">
    <location>
        <begin position="95"/>
        <end position="267"/>
    </location>
</feature>
<organism evidence="5 6">
    <name type="scientific">Knipowitschia caucasica</name>
    <name type="common">Caucasian dwarf goby</name>
    <name type="synonym">Pomatoschistus caucasicus</name>
    <dbReference type="NCBI Taxonomy" id="637954"/>
    <lineage>
        <taxon>Eukaryota</taxon>
        <taxon>Metazoa</taxon>
        <taxon>Chordata</taxon>
        <taxon>Craniata</taxon>
        <taxon>Vertebrata</taxon>
        <taxon>Euteleostomi</taxon>
        <taxon>Actinopterygii</taxon>
        <taxon>Neopterygii</taxon>
        <taxon>Teleostei</taxon>
        <taxon>Neoteleostei</taxon>
        <taxon>Acanthomorphata</taxon>
        <taxon>Gobiaria</taxon>
        <taxon>Gobiiformes</taxon>
        <taxon>Gobioidei</taxon>
        <taxon>Gobiidae</taxon>
        <taxon>Gobiinae</taxon>
        <taxon>Knipowitschia</taxon>
    </lineage>
</organism>
<dbReference type="GO" id="GO:0003677">
    <property type="term" value="F:DNA binding"/>
    <property type="evidence" value="ECO:0007669"/>
    <property type="project" value="UniProtKB-KW"/>
</dbReference>
<keyword evidence="2" id="KW-0158">Chromosome</keyword>
<dbReference type="Gene3D" id="1.10.10.10">
    <property type="entry name" value="Winged helix-like DNA-binding domain superfamily/Winged helix DNA-binding domain"/>
    <property type="match status" value="1"/>
</dbReference>
<dbReference type="InterPro" id="IPR036390">
    <property type="entry name" value="WH_DNA-bd_sf"/>
</dbReference>
<dbReference type="CDD" id="cd00073">
    <property type="entry name" value="H15"/>
    <property type="match status" value="1"/>
</dbReference>
<dbReference type="PROSITE" id="PS51504">
    <property type="entry name" value="H15"/>
    <property type="match status" value="1"/>
</dbReference>
<protein>
    <recommendedName>
        <fullName evidence="4">H15 domain-containing protein</fullName>
    </recommendedName>
</protein>
<dbReference type="InterPro" id="IPR005818">
    <property type="entry name" value="Histone_H1/H5_H15"/>
</dbReference>
<evidence type="ECO:0000259" key="4">
    <source>
        <dbReference type="PROSITE" id="PS51504"/>
    </source>
</evidence>
<evidence type="ECO:0000256" key="3">
    <source>
        <dbReference type="SAM" id="MobiDB-lite"/>
    </source>
</evidence>
<dbReference type="GO" id="GO:0000786">
    <property type="term" value="C:nucleosome"/>
    <property type="evidence" value="ECO:0007669"/>
    <property type="project" value="InterPro"/>
</dbReference>
<feature type="compositionally biased region" description="Basic and acidic residues" evidence="3">
    <location>
        <begin position="224"/>
        <end position="234"/>
    </location>
</feature>
<keyword evidence="6" id="KW-1185">Reference proteome</keyword>
<comment type="subcellular location">
    <subcellularLocation>
        <location evidence="2">Nucleus</location>
    </subcellularLocation>
</comment>
<feature type="domain" description="H15" evidence="4">
    <location>
        <begin position="40"/>
        <end position="119"/>
    </location>
</feature>
<evidence type="ECO:0000256" key="2">
    <source>
        <dbReference type="RuleBase" id="RU003894"/>
    </source>
</evidence>
<evidence type="ECO:0000313" key="6">
    <source>
        <dbReference type="Proteomes" id="UP001497482"/>
    </source>
</evidence>
<dbReference type="InterPro" id="IPR005819">
    <property type="entry name" value="H1/H5"/>
</dbReference>
<dbReference type="AlphaFoldDB" id="A0AAV2M7F6"/>
<feature type="compositionally biased region" description="Basic residues" evidence="3">
    <location>
        <begin position="258"/>
        <end position="267"/>
    </location>
</feature>
<keyword evidence="1 2" id="KW-0238">DNA-binding</keyword>
<dbReference type="SUPFAM" id="SSF46785">
    <property type="entry name" value="Winged helix' DNA-binding domain"/>
    <property type="match status" value="1"/>
</dbReference>
<keyword evidence="2" id="KW-0539">Nucleus</keyword>
<dbReference type="Pfam" id="PF00538">
    <property type="entry name" value="Linker_histone"/>
    <property type="match status" value="1"/>
</dbReference>
<feature type="compositionally biased region" description="Basic and acidic residues" evidence="3">
    <location>
        <begin position="169"/>
        <end position="190"/>
    </location>
</feature>
<dbReference type="GO" id="GO:0030527">
    <property type="term" value="F:structural constituent of chromatin"/>
    <property type="evidence" value="ECO:0007669"/>
    <property type="project" value="InterPro"/>
</dbReference>
<feature type="compositionally biased region" description="Low complexity" evidence="3">
    <location>
        <begin position="236"/>
        <end position="250"/>
    </location>
</feature>
<name>A0AAV2M7F6_KNICA</name>
<evidence type="ECO:0000313" key="5">
    <source>
        <dbReference type="EMBL" id="CAL1609311.1"/>
    </source>
</evidence>
<dbReference type="Proteomes" id="UP001497482">
    <property type="component" value="Chromosome 6"/>
</dbReference>
<dbReference type="PRINTS" id="PR00624">
    <property type="entry name" value="HISTONEH5"/>
</dbReference>
<gene>
    <name evidence="5" type="ORF">KC01_LOCUS36084</name>
</gene>
<dbReference type="InterPro" id="IPR036388">
    <property type="entry name" value="WH-like_DNA-bd_sf"/>
</dbReference>
<dbReference type="EMBL" id="OZ035828">
    <property type="protein sequence ID" value="CAL1609311.1"/>
    <property type="molecule type" value="Genomic_DNA"/>
</dbReference>
<dbReference type="GO" id="GO:0005634">
    <property type="term" value="C:nucleus"/>
    <property type="evidence" value="ECO:0007669"/>
    <property type="project" value="UniProtKB-SubCell"/>
</dbReference>
<comment type="similarity">
    <text evidence="2">Belongs to the histone H1/H5 family.</text>
</comment>
<dbReference type="SMART" id="SM00526">
    <property type="entry name" value="H15"/>
    <property type="match status" value="1"/>
</dbReference>
<reference evidence="5 6" key="1">
    <citation type="submission" date="2024-04" db="EMBL/GenBank/DDBJ databases">
        <authorList>
            <person name="Waldvogel A.-M."/>
            <person name="Schoenle A."/>
        </authorList>
    </citation>
    <scope>NUCLEOTIDE SEQUENCE [LARGE SCALE GENOMIC DNA]</scope>
</reference>
<dbReference type="GO" id="GO:0006334">
    <property type="term" value="P:nucleosome assembly"/>
    <property type="evidence" value="ECO:0007669"/>
    <property type="project" value="InterPro"/>
</dbReference>
<evidence type="ECO:0000256" key="1">
    <source>
        <dbReference type="ARBA" id="ARBA00023125"/>
    </source>
</evidence>
<proteinExistence type="inferred from homology"/>
<accession>A0AAV2M7F6</accession>
<feature type="region of interest" description="Disordered" evidence="3">
    <location>
        <begin position="1"/>
        <end position="45"/>
    </location>
</feature>